<dbReference type="PANTHER" id="PTHR43353">
    <property type="entry name" value="SUCCINATE-SEMIALDEHYDE DEHYDROGENASE, MITOCHONDRIAL"/>
    <property type="match status" value="1"/>
</dbReference>
<comment type="caution">
    <text evidence="5">The sequence shown here is derived from an EMBL/GenBank/DDBJ whole genome shotgun (WGS) entry which is preliminary data.</text>
</comment>
<dbReference type="PROSITE" id="PS00070">
    <property type="entry name" value="ALDEHYDE_DEHYDR_CYS"/>
    <property type="match status" value="1"/>
</dbReference>
<reference evidence="5 6" key="1">
    <citation type="journal article" date="2018" name="J. Microbiol.">
        <title>Bacillus spongiae sp. nov., isolated from sponge of Jeju Island.</title>
        <authorList>
            <person name="Lee G.E."/>
            <person name="Im W.T."/>
            <person name="Park J.S."/>
        </authorList>
    </citation>
    <scope>NUCLEOTIDE SEQUENCE [LARGE SCALE GENOMIC DNA]</scope>
    <source>
        <strain evidence="5 6">135PIL107-10</strain>
    </source>
</reference>
<evidence type="ECO:0000256" key="1">
    <source>
        <dbReference type="ARBA" id="ARBA00009986"/>
    </source>
</evidence>
<evidence type="ECO:0000256" key="3">
    <source>
        <dbReference type="PIRNR" id="PIRNR036492"/>
    </source>
</evidence>
<dbReference type="RefSeq" id="WP_336587243.1">
    <property type="nucleotide sequence ID" value="NZ_JBBAXC010000009.1"/>
</dbReference>
<accession>A0ABU8HF96</accession>
<sequence length="478" mass="52537">MFIKQNYINGHWVETKDVMSVINPATKERIGEVSNSGTAEATLAVEAASQAFVPWSKKTANDRSQFLYQWHQLIKEHTDELAQIMTIEQGKPLKEALAEVQYANDYVLWYAEEAKRNYGDTIPASSVNKHIIVKKEPVGVVAAITPWNFPAAMITRKLAPALAAGCTVVIKPSEETPFTALKLIQLAERANFPKGVLNIVTGNAKQIGDVWLQDKRVRKLTFTGSTPVGKLLMRKASDTVKKLSLELGGHAPFIVMKNADIEKAVEGAIQSKFRNAGQACVATNRFYVHEDIMERFTDRLIEQVSRLSIGNGLNNNVDIGPLINEAAITKVMDHIEDAVKKGASILTGGKRTMEKKGYFIQPTVIGNVTDDMLCMQDETFGPLAPITSFKTIDEVVDRANNSAFGLAAYVFTNNMNEAALFMNNLEYGVVGVNDGLPSTAQAPFGGYKESGLGREGGYFGIEEYLELKYISIGSFIQN</sequence>
<dbReference type="NCBIfam" id="TIGR01780">
    <property type="entry name" value="SSADH"/>
    <property type="match status" value="1"/>
</dbReference>
<dbReference type="PANTHER" id="PTHR43353:SF5">
    <property type="entry name" value="SUCCINATE-SEMIALDEHYDE DEHYDROGENASE, MITOCHONDRIAL"/>
    <property type="match status" value="1"/>
</dbReference>
<dbReference type="InterPro" id="IPR016160">
    <property type="entry name" value="Ald_DH_CS_CYS"/>
</dbReference>
<evidence type="ECO:0000313" key="5">
    <source>
        <dbReference type="EMBL" id="MEI5907804.1"/>
    </source>
</evidence>
<dbReference type="GO" id="GO:0016491">
    <property type="term" value="F:oxidoreductase activity"/>
    <property type="evidence" value="ECO:0007669"/>
    <property type="project" value="UniProtKB-KW"/>
</dbReference>
<dbReference type="Gene3D" id="3.40.309.10">
    <property type="entry name" value="Aldehyde Dehydrogenase, Chain A, domain 2"/>
    <property type="match status" value="1"/>
</dbReference>
<keyword evidence="2 3" id="KW-0560">Oxidoreductase</keyword>
<dbReference type="InterPro" id="IPR010102">
    <property type="entry name" value="Succ_semiAld_DH"/>
</dbReference>
<dbReference type="Proteomes" id="UP001312865">
    <property type="component" value="Unassembled WGS sequence"/>
</dbReference>
<gene>
    <name evidence="5" type="ORF">WAK64_12145</name>
</gene>
<comment type="similarity">
    <text evidence="1 3">Belongs to the aldehyde dehydrogenase family.</text>
</comment>
<dbReference type="InterPro" id="IPR016162">
    <property type="entry name" value="Ald_DH_N"/>
</dbReference>
<protein>
    <recommendedName>
        <fullName evidence="3">Aldehyde dehydrogenase</fullName>
    </recommendedName>
</protein>
<dbReference type="InterPro" id="IPR012394">
    <property type="entry name" value="Aldehyde_DH_NAD(P)"/>
</dbReference>
<keyword evidence="6" id="KW-1185">Reference proteome</keyword>
<dbReference type="InterPro" id="IPR015590">
    <property type="entry name" value="Aldehyde_DH_dom"/>
</dbReference>
<dbReference type="PIRSF" id="PIRSF036492">
    <property type="entry name" value="ALDH"/>
    <property type="match status" value="1"/>
</dbReference>
<evidence type="ECO:0000256" key="2">
    <source>
        <dbReference type="ARBA" id="ARBA00023002"/>
    </source>
</evidence>
<organism evidence="5 6">
    <name type="scientific">Bacillus spongiae</name>
    <dbReference type="NCBI Taxonomy" id="2683610"/>
    <lineage>
        <taxon>Bacteria</taxon>
        <taxon>Bacillati</taxon>
        <taxon>Bacillota</taxon>
        <taxon>Bacilli</taxon>
        <taxon>Bacillales</taxon>
        <taxon>Bacillaceae</taxon>
        <taxon>Bacillus</taxon>
    </lineage>
</organism>
<feature type="domain" description="Aldehyde dehydrogenase" evidence="4">
    <location>
        <begin position="12"/>
        <end position="470"/>
    </location>
</feature>
<dbReference type="Gene3D" id="3.40.605.10">
    <property type="entry name" value="Aldehyde Dehydrogenase, Chain A, domain 1"/>
    <property type="match status" value="1"/>
</dbReference>
<dbReference type="Pfam" id="PF00171">
    <property type="entry name" value="Aldedh"/>
    <property type="match status" value="1"/>
</dbReference>
<dbReference type="InterPro" id="IPR016161">
    <property type="entry name" value="Ald_DH/histidinol_DH"/>
</dbReference>
<evidence type="ECO:0000313" key="6">
    <source>
        <dbReference type="Proteomes" id="UP001312865"/>
    </source>
</evidence>
<dbReference type="CDD" id="cd07103">
    <property type="entry name" value="ALDH_F5_SSADH_GabD"/>
    <property type="match status" value="1"/>
</dbReference>
<dbReference type="EMBL" id="JBBAXC010000009">
    <property type="protein sequence ID" value="MEI5907804.1"/>
    <property type="molecule type" value="Genomic_DNA"/>
</dbReference>
<dbReference type="InterPro" id="IPR016163">
    <property type="entry name" value="Ald_DH_C"/>
</dbReference>
<dbReference type="InterPro" id="IPR050740">
    <property type="entry name" value="Aldehyde_DH_Superfamily"/>
</dbReference>
<evidence type="ECO:0000259" key="4">
    <source>
        <dbReference type="Pfam" id="PF00171"/>
    </source>
</evidence>
<proteinExistence type="inferred from homology"/>
<dbReference type="SUPFAM" id="SSF53720">
    <property type="entry name" value="ALDH-like"/>
    <property type="match status" value="1"/>
</dbReference>
<name>A0ABU8HF96_9BACI</name>